<evidence type="ECO:0008006" key="5">
    <source>
        <dbReference type="Google" id="ProtNLM"/>
    </source>
</evidence>
<dbReference type="PANTHER" id="PTHR42915">
    <property type="entry name" value="HYPOTHETICAL 460 KDA PROTEIN IN FEUA-SIGW INTERGENIC REGION [PRECURSOR]"/>
    <property type="match status" value="1"/>
</dbReference>
<evidence type="ECO:0000313" key="4">
    <source>
        <dbReference type="Proteomes" id="UP000318538"/>
    </source>
</evidence>
<dbReference type="Pfam" id="PF07075">
    <property type="entry name" value="NamZ_N"/>
    <property type="match status" value="1"/>
</dbReference>
<protein>
    <recommendedName>
        <fullName evidence="5">DUF1343 domain-containing protein</fullName>
    </recommendedName>
</protein>
<reference evidence="3 4" key="1">
    <citation type="submission" date="2019-02" db="EMBL/GenBank/DDBJ databases">
        <title>Deep-cultivation of Planctomycetes and their phenomic and genomic characterization uncovers novel biology.</title>
        <authorList>
            <person name="Wiegand S."/>
            <person name="Jogler M."/>
            <person name="Boedeker C."/>
            <person name="Pinto D."/>
            <person name="Vollmers J."/>
            <person name="Rivas-Marin E."/>
            <person name="Kohn T."/>
            <person name="Peeters S.H."/>
            <person name="Heuer A."/>
            <person name="Rast P."/>
            <person name="Oberbeckmann S."/>
            <person name="Bunk B."/>
            <person name="Jeske O."/>
            <person name="Meyerdierks A."/>
            <person name="Storesund J.E."/>
            <person name="Kallscheuer N."/>
            <person name="Luecker S."/>
            <person name="Lage O.M."/>
            <person name="Pohl T."/>
            <person name="Merkel B.J."/>
            <person name="Hornburger P."/>
            <person name="Mueller R.-W."/>
            <person name="Bruemmer F."/>
            <person name="Labrenz M."/>
            <person name="Spormann A.M."/>
            <person name="Op den Camp H."/>
            <person name="Overmann J."/>
            <person name="Amann R."/>
            <person name="Jetten M.S.M."/>
            <person name="Mascher T."/>
            <person name="Medema M.H."/>
            <person name="Devos D.P."/>
            <person name="Kaster A.-K."/>
            <person name="Ovreas L."/>
            <person name="Rohde M."/>
            <person name="Galperin M.Y."/>
            <person name="Jogler C."/>
        </authorList>
    </citation>
    <scope>NUCLEOTIDE SEQUENCE [LARGE SCALE GENOMIC DNA]</scope>
    <source>
        <strain evidence="3 4">K22_7</strain>
    </source>
</reference>
<dbReference type="EMBL" id="CP036525">
    <property type="protein sequence ID" value="QDT01859.1"/>
    <property type="molecule type" value="Genomic_DNA"/>
</dbReference>
<dbReference type="Proteomes" id="UP000318538">
    <property type="component" value="Chromosome"/>
</dbReference>
<dbReference type="Pfam" id="PF20732">
    <property type="entry name" value="NamZ_C"/>
    <property type="match status" value="1"/>
</dbReference>
<evidence type="ECO:0000259" key="1">
    <source>
        <dbReference type="Pfam" id="PF07075"/>
    </source>
</evidence>
<feature type="domain" description="Peptidoglycan beta-N-acetylmuramidase NamZ N-terminal" evidence="1">
    <location>
        <begin position="69"/>
        <end position="269"/>
    </location>
</feature>
<feature type="domain" description="Peptidoglycan beta-N-acetylmuramidase NamZ C-terminal" evidence="2">
    <location>
        <begin position="273"/>
        <end position="422"/>
    </location>
</feature>
<accession>A0A517N3Z0</accession>
<dbReference type="RefSeq" id="WP_145167683.1">
    <property type="nucleotide sequence ID" value="NZ_CP036525.1"/>
</dbReference>
<dbReference type="GO" id="GO:0033922">
    <property type="term" value="F:peptidoglycan beta-N-acetylmuramidase activity"/>
    <property type="evidence" value="ECO:0007669"/>
    <property type="project" value="InterPro"/>
</dbReference>
<name>A0A517N3Z0_9BACT</name>
<dbReference type="Gene3D" id="3.90.1150.140">
    <property type="match status" value="1"/>
</dbReference>
<dbReference type="PIRSF" id="PIRSF016719">
    <property type="entry name" value="UCP016719"/>
    <property type="match status" value="1"/>
</dbReference>
<dbReference type="OrthoDB" id="9801061at2"/>
<dbReference type="PANTHER" id="PTHR42915:SF1">
    <property type="entry name" value="PEPTIDOGLYCAN BETA-N-ACETYLMURAMIDASE NAMZ"/>
    <property type="match status" value="1"/>
</dbReference>
<keyword evidence="4" id="KW-1185">Reference proteome</keyword>
<proteinExistence type="predicted"/>
<dbReference type="KEGG" id="rlc:K227x_02280"/>
<evidence type="ECO:0000259" key="2">
    <source>
        <dbReference type="Pfam" id="PF20732"/>
    </source>
</evidence>
<sequence length="428" mass="46397">MNFIFLRIVPAVCLLVLGGSVGRSQEQGRGVGESSSAAAETKLANRSNVLAGIDVLQRDDFDVLAGQKVALITNQTGITRTGDSTVSILFESDNVDLVALFSPEHGFAGTLDQANIDDGRDATTGLKVHSLYGKTRVPTPEMLAGVDTLVFDIQDIGTRFYTYISTMGSAMKAAGQQGVRFVVLDRPNPIGGIDVQGPVLDAGSESFVGFHPIAVRHGMTVGELARMFQAEMKIDVDLVVVPVERWDRGQMLDDTGRLWVNPSPNMRNLNQALLYPGVGLWEMTNVSVGRGTDIPFEIIGASWIDPIAFADRLNLAGLAGVRFMPLMFVPESSQYADQRCGGVQILITNRSQVDPLRLGMTLATSLHAMYPEQWDTSKLNRLLSDQKTADGILAGASADELIAGYQEELGSFLQRRAKYLIYPDVDAE</sequence>
<dbReference type="InterPro" id="IPR048502">
    <property type="entry name" value="NamZ_N"/>
</dbReference>
<dbReference type="InterPro" id="IPR008302">
    <property type="entry name" value="NamZ"/>
</dbReference>
<dbReference type="AlphaFoldDB" id="A0A517N3Z0"/>
<evidence type="ECO:0000313" key="3">
    <source>
        <dbReference type="EMBL" id="QDT01859.1"/>
    </source>
</evidence>
<dbReference type="Gene3D" id="3.40.50.12170">
    <property type="entry name" value="Uncharacterised protein PF07075, DUF1343"/>
    <property type="match status" value="1"/>
</dbReference>
<dbReference type="InterPro" id="IPR048503">
    <property type="entry name" value="NamZ_C"/>
</dbReference>
<organism evidence="3 4">
    <name type="scientific">Rubripirellula lacrimiformis</name>
    <dbReference type="NCBI Taxonomy" id="1930273"/>
    <lineage>
        <taxon>Bacteria</taxon>
        <taxon>Pseudomonadati</taxon>
        <taxon>Planctomycetota</taxon>
        <taxon>Planctomycetia</taxon>
        <taxon>Pirellulales</taxon>
        <taxon>Pirellulaceae</taxon>
        <taxon>Rubripirellula</taxon>
    </lineage>
</organism>
<gene>
    <name evidence="3" type="ORF">K227x_02280</name>
</gene>